<dbReference type="AlphaFoldDB" id="A0AAN6W987"/>
<sequence>MFVHILTSLVLGLSRLVTADANTCLFHLCSVDASSNNLTVGQLPGGQLQGSKAKESATWFRLYNGRLLDQALRGCWWASGSTVLVCDVPFSDAEEPDKLFSVTMHGDNQSLTYNQTLSFYSCRSGRYDKVNYYLKQQDATCQQIFLHVDPDMACFPESSFTTSTTPTLTFSTPIIPIPGETITTKLLSTVYDATTEYSTTSETLPAPSSPPFTYTHPPHSHSLSTIEALTPIPPPLPSFSTLLPLINTTSYPLLTAPAASDLSTIPLKSFTGVFSWTNSTTLPATLKTKTFSPGVSGSFRRTQTTTYITEGINTFTKSVSSSKPAPVATTLLFHTEREKGSTGGPVLATFTVTGEEGAVVTFAVEVEG</sequence>
<evidence type="ECO:0000259" key="2">
    <source>
        <dbReference type="Pfam" id="PF22799"/>
    </source>
</evidence>
<reference evidence="3" key="1">
    <citation type="journal article" date="2023" name="Mol. Phylogenet. Evol.">
        <title>Genome-scale phylogeny and comparative genomics of the fungal order Sordariales.</title>
        <authorList>
            <person name="Hensen N."/>
            <person name="Bonometti L."/>
            <person name="Westerberg I."/>
            <person name="Brannstrom I.O."/>
            <person name="Guillou S."/>
            <person name="Cros-Aarteil S."/>
            <person name="Calhoun S."/>
            <person name="Haridas S."/>
            <person name="Kuo A."/>
            <person name="Mondo S."/>
            <person name="Pangilinan J."/>
            <person name="Riley R."/>
            <person name="LaButti K."/>
            <person name="Andreopoulos B."/>
            <person name="Lipzen A."/>
            <person name="Chen C."/>
            <person name="Yan M."/>
            <person name="Daum C."/>
            <person name="Ng V."/>
            <person name="Clum A."/>
            <person name="Steindorff A."/>
            <person name="Ohm R.A."/>
            <person name="Martin F."/>
            <person name="Silar P."/>
            <person name="Natvig D.O."/>
            <person name="Lalanne C."/>
            <person name="Gautier V."/>
            <person name="Ament-Velasquez S.L."/>
            <person name="Kruys A."/>
            <person name="Hutchinson M.I."/>
            <person name="Powell A.J."/>
            <person name="Barry K."/>
            <person name="Miller A.N."/>
            <person name="Grigoriev I.V."/>
            <person name="Debuchy R."/>
            <person name="Gladieux P."/>
            <person name="Hiltunen Thoren M."/>
            <person name="Johannesson H."/>
        </authorList>
    </citation>
    <scope>NUCLEOTIDE SEQUENCE</scope>
    <source>
        <strain evidence="3">CBS 892.96</strain>
    </source>
</reference>
<dbReference type="Pfam" id="PF22799">
    <property type="entry name" value="PIR1-like_C"/>
    <property type="match status" value="1"/>
</dbReference>
<feature type="signal peptide" evidence="1">
    <location>
        <begin position="1"/>
        <end position="21"/>
    </location>
</feature>
<evidence type="ECO:0000313" key="3">
    <source>
        <dbReference type="EMBL" id="KAK4177734.1"/>
    </source>
</evidence>
<dbReference type="PANTHER" id="PTHR39613:SF1">
    <property type="entry name" value="ANCHORED CELL WALL PROTEIN, PUTATIVE (AFU_ORTHOLOGUE AFUA_4G08960)-RELATED"/>
    <property type="match status" value="1"/>
</dbReference>
<evidence type="ECO:0000313" key="4">
    <source>
        <dbReference type="Proteomes" id="UP001302321"/>
    </source>
</evidence>
<comment type="caution">
    <text evidence="3">The sequence shown here is derived from an EMBL/GenBank/DDBJ whole genome shotgun (WGS) entry which is preliminary data.</text>
</comment>
<dbReference type="PANTHER" id="PTHR39613">
    <property type="entry name" value="ANCHORED CELL WALL PROTEIN, PUTATIVE (AFU_ORTHOLOGUE AFUA_4G08960)-RELATED"/>
    <property type="match status" value="1"/>
</dbReference>
<dbReference type="InterPro" id="IPR054508">
    <property type="entry name" value="PIR1-like_C"/>
</dbReference>
<evidence type="ECO:0000256" key="1">
    <source>
        <dbReference type="SAM" id="SignalP"/>
    </source>
</evidence>
<name>A0AAN6W987_9PEZI</name>
<proteinExistence type="predicted"/>
<gene>
    <name evidence="3" type="ORF">QBC36DRAFT_184283</name>
</gene>
<accession>A0AAN6W987</accession>
<feature type="chain" id="PRO_5043053724" description="Cell wall mannoprotein PIR1-like C-terminal domain-containing protein" evidence="1">
    <location>
        <begin position="22"/>
        <end position="368"/>
    </location>
</feature>
<organism evidence="3 4">
    <name type="scientific">Triangularia setosa</name>
    <dbReference type="NCBI Taxonomy" id="2587417"/>
    <lineage>
        <taxon>Eukaryota</taxon>
        <taxon>Fungi</taxon>
        <taxon>Dikarya</taxon>
        <taxon>Ascomycota</taxon>
        <taxon>Pezizomycotina</taxon>
        <taxon>Sordariomycetes</taxon>
        <taxon>Sordariomycetidae</taxon>
        <taxon>Sordariales</taxon>
        <taxon>Podosporaceae</taxon>
        <taxon>Triangularia</taxon>
    </lineage>
</organism>
<protein>
    <recommendedName>
        <fullName evidence="2">Cell wall mannoprotein PIR1-like C-terminal domain-containing protein</fullName>
    </recommendedName>
</protein>
<keyword evidence="1" id="KW-0732">Signal</keyword>
<reference evidence="3" key="2">
    <citation type="submission" date="2023-05" db="EMBL/GenBank/DDBJ databases">
        <authorList>
            <consortium name="Lawrence Berkeley National Laboratory"/>
            <person name="Steindorff A."/>
            <person name="Hensen N."/>
            <person name="Bonometti L."/>
            <person name="Westerberg I."/>
            <person name="Brannstrom I.O."/>
            <person name="Guillou S."/>
            <person name="Cros-Aarteil S."/>
            <person name="Calhoun S."/>
            <person name="Haridas S."/>
            <person name="Kuo A."/>
            <person name="Mondo S."/>
            <person name="Pangilinan J."/>
            <person name="Riley R."/>
            <person name="Labutti K."/>
            <person name="Andreopoulos B."/>
            <person name="Lipzen A."/>
            <person name="Chen C."/>
            <person name="Yanf M."/>
            <person name="Daum C."/>
            <person name="Ng V."/>
            <person name="Clum A."/>
            <person name="Ohm R."/>
            <person name="Martin F."/>
            <person name="Silar P."/>
            <person name="Natvig D."/>
            <person name="Lalanne C."/>
            <person name="Gautier V."/>
            <person name="Ament-Velasquez S.L."/>
            <person name="Kruys A."/>
            <person name="Hutchinson M.I."/>
            <person name="Powell A.J."/>
            <person name="Barry K."/>
            <person name="Miller A.N."/>
            <person name="Grigoriev I.V."/>
            <person name="Debuchy R."/>
            <person name="Gladieux P."/>
            <person name="Thoren M.H."/>
            <person name="Johannesson H."/>
        </authorList>
    </citation>
    <scope>NUCLEOTIDE SEQUENCE</scope>
    <source>
        <strain evidence="3">CBS 892.96</strain>
    </source>
</reference>
<keyword evidence="4" id="KW-1185">Reference proteome</keyword>
<dbReference type="Proteomes" id="UP001302321">
    <property type="component" value="Unassembled WGS sequence"/>
</dbReference>
<feature type="domain" description="Cell wall mannoprotein PIR1-like C-terminal" evidence="2">
    <location>
        <begin position="65"/>
        <end position="144"/>
    </location>
</feature>
<dbReference type="EMBL" id="MU866156">
    <property type="protein sequence ID" value="KAK4177734.1"/>
    <property type="molecule type" value="Genomic_DNA"/>
</dbReference>